<dbReference type="EMBL" id="OZ035824">
    <property type="protein sequence ID" value="CAL1593346.1"/>
    <property type="molecule type" value="Genomic_DNA"/>
</dbReference>
<dbReference type="AlphaFoldDB" id="A0AAV2KWC8"/>
<sequence length="101" mass="11468">MFSRIRKRRNDRVLRLCAAGRASGQLRLQAAATNRERRVFEQRGRVVFAPEFEQLLCKHSLSHIHCPAQNVDCAFLVPHGIMGKPGQLIRGPGGQHDKDQR</sequence>
<evidence type="ECO:0000313" key="1">
    <source>
        <dbReference type="EMBL" id="CAL1593346.1"/>
    </source>
</evidence>
<reference evidence="1 2" key="1">
    <citation type="submission" date="2024-04" db="EMBL/GenBank/DDBJ databases">
        <authorList>
            <person name="Waldvogel A.-M."/>
            <person name="Schoenle A."/>
        </authorList>
    </citation>
    <scope>NUCLEOTIDE SEQUENCE [LARGE SCALE GENOMIC DNA]</scope>
</reference>
<protein>
    <submittedName>
        <fullName evidence="1">Uncharacterized protein</fullName>
    </submittedName>
</protein>
<dbReference type="Proteomes" id="UP001497482">
    <property type="component" value="Chromosome 2"/>
</dbReference>
<evidence type="ECO:0000313" key="2">
    <source>
        <dbReference type="Proteomes" id="UP001497482"/>
    </source>
</evidence>
<proteinExistence type="predicted"/>
<name>A0AAV2KWC8_KNICA</name>
<gene>
    <name evidence="1" type="ORF">KC01_LOCUS22464</name>
</gene>
<keyword evidence="2" id="KW-1185">Reference proteome</keyword>
<accession>A0AAV2KWC8</accession>
<organism evidence="1 2">
    <name type="scientific">Knipowitschia caucasica</name>
    <name type="common">Caucasian dwarf goby</name>
    <name type="synonym">Pomatoschistus caucasicus</name>
    <dbReference type="NCBI Taxonomy" id="637954"/>
    <lineage>
        <taxon>Eukaryota</taxon>
        <taxon>Metazoa</taxon>
        <taxon>Chordata</taxon>
        <taxon>Craniata</taxon>
        <taxon>Vertebrata</taxon>
        <taxon>Euteleostomi</taxon>
        <taxon>Actinopterygii</taxon>
        <taxon>Neopterygii</taxon>
        <taxon>Teleostei</taxon>
        <taxon>Neoteleostei</taxon>
        <taxon>Acanthomorphata</taxon>
        <taxon>Gobiaria</taxon>
        <taxon>Gobiiformes</taxon>
        <taxon>Gobioidei</taxon>
        <taxon>Gobiidae</taxon>
        <taxon>Gobiinae</taxon>
        <taxon>Knipowitschia</taxon>
    </lineage>
</organism>